<evidence type="ECO:0000256" key="5">
    <source>
        <dbReference type="ARBA" id="ARBA00023180"/>
    </source>
</evidence>
<dbReference type="GO" id="GO:0005615">
    <property type="term" value="C:extracellular space"/>
    <property type="evidence" value="ECO:0007669"/>
    <property type="project" value="TreeGrafter"/>
</dbReference>
<reference evidence="8 9" key="1">
    <citation type="submission" date="2019-07" db="EMBL/GenBank/DDBJ databases">
        <title>Draft genome assembly of a fouling barnacle, Amphibalanus amphitrite (Darwin, 1854): The first reference genome for Thecostraca.</title>
        <authorList>
            <person name="Kim W."/>
        </authorList>
    </citation>
    <scope>NUCLEOTIDE SEQUENCE [LARGE SCALE GENOMIC DNA]</scope>
    <source>
        <strain evidence="8">SNU_AA5</strain>
        <tissue evidence="8">Soma without cirri and trophi</tissue>
    </source>
</reference>
<evidence type="ECO:0000259" key="7">
    <source>
        <dbReference type="Pfam" id="PF23541"/>
    </source>
</evidence>
<dbReference type="Pfam" id="PF05428">
    <property type="entry name" value="CRF-BP_N"/>
    <property type="match status" value="1"/>
</dbReference>
<evidence type="ECO:0000256" key="4">
    <source>
        <dbReference type="ARBA" id="ARBA00023157"/>
    </source>
</evidence>
<dbReference type="OrthoDB" id="10056927at2759"/>
<evidence type="ECO:0000259" key="6">
    <source>
        <dbReference type="Pfam" id="PF05428"/>
    </source>
</evidence>
<dbReference type="PANTHER" id="PTHR10278">
    <property type="entry name" value="CORTICOTROPIN-RELEASING FACTOR-BINDING PROTEIN"/>
    <property type="match status" value="1"/>
</dbReference>
<dbReference type="GO" id="GO:0051424">
    <property type="term" value="F:corticotropin-releasing hormone binding"/>
    <property type="evidence" value="ECO:0007669"/>
    <property type="project" value="InterPro"/>
</dbReference>
<accession>A0A6A4WSG9</accession>
<dbReference type="AlphaFoldDB" id="A0A6A4WSG9"/>
<dbReference type="InterPro" id="IPR008435">
    <property type="entry name" value="CRF-bd"/>
</dbReference>
<evidence type="ECO:0000256" key="3">
    <source>
        <dbReference type="ARBA" id="ARBA00022729"/>
    </source>
</evidence>
<dbReference type="GO" id="GO:0009755">
    <property type="term" value="P:hormone-mediated signaling pathway"/>
    <property type="evidence" value="ECO:0007669"/>
    <property type="project" value="TreeGrafter"/>
</dbReference>
<comment type="caution">
    <text evidence="8">The sequence shown here is derived from an EMBL/GenBank/DDBJ whole genome shotgun (WGS) entry which is preliminary data.</text>
</comment>
<evidence type="ECO:0000256" key="1">
    <source>
        <dbReference type="ARBA" id="ARBA00004613"/>
    </source>
</evidence>
<feature type="domain" description="Corticotropin-releasing factor binding protein C-terminal" evidence="7">
    <location>
        <begin position="147"/>
        <end position="260"/>
    </location>
</feature>
<dbReference type="EMBL" id="VIIS01000780">
    <property type="protein sequence ID" value="KAF0305071.1"/>
    <property type="molecule type" value="Genomic_DNA"/>
</dbReference>
<keyword evidence="2" id="KW-0964">Secreted</keyword>
<keyword evidence="9" id="KW-1185">Reference proteome</keyword>
<comment type="subcellular location">
    <subcellularLocation>
        <location evidence="1">Secreted</location>
    </subcellularLocation>
</comment>
<dbReference type="PANTHER" id="PTHR10278:SF0">
    <property type="entry name" value="CORTICOTROPIN-RELEASING FACTOR-BINDING PROTEIN"/>
    <property type="match status" value="1"/>
</dbReference>
<protein>
    <submittedName>
        <fullName evidence="8">Corticotropin-releasing factor-binding protein</fullName>
    </submittedName>
</protein>
<dbReference type="Pfam" id="PF23541">
    <property type="entry name" value="CRF-BP_C"/>
    <property type="match status" value="1"/>
</dbReference>
<feature type="domain" description="Corticotropin-releasing factor binding protein N-terminal" evidence="6">
    <location>
        <begin position="5"/>
        <end position="124"/>
    </location>
</feature>
<dbReference type="InterPro" id="IPR056178">
    <property type="entry name" value="CRF-BP_C"/>
</dbReference>
<keyword evidence="4" id="KW-1015">Disulfide bond</keyword>
<keyword evidence="3" id="KW-0732">Signal</keyword>
<sequence length="286" mass="31276">MHFPECINTTSADGTFYIKSSGDGSTETCGLYLFSDANNIIEVQLNYVNVPCHTGGRVALVDGWEMMGELWPSPSDHGRPVEERTVELCGTAPPPRPFVSEQNAVLLQYRLPAAGSALSVRVRHLPNPRPCNQLMDGTTEVFSLRNFGQRRNCTLFSMSPVEVQVLPFRVGAPLSGGGRRTRAALTSTKCARRGWPDFVELGEATGLDTDRSAAVSRRLCGISSSAGPPESVCGMFVTRLVSSGLFDNHVLVRARLLPFQQMLSLCAADYGLDDQQLEESLKDYSW</sequence>
<organism evidence="8 9">
    <name type="scientific">Amphibalanus amphitrite</name>
    <name type="common">Striped barnacle</name>
    <name type="synonym">Balanus amphitrite</name>
    <dbReference type="NCBI Taxonomy" id="1232801"/>
    <lineage>
        <taxon>Eukaryota</taxon>
        <taxon>Metazoa</taxon>
        <taxon>Ecdysozoa</taxon>
        <taxon>Arthropoda</taxon>
        <taxon>Crustacea</taxon>
        <taxon>Multicrustacea</taxon>
        <taxon>Cirripedia</taxon>
        <taxon>Thoracica</taxon>
        <taxon>Thoracicalcarea</taxon>
        <taxon>Balanomorpha</taxon>
        <taxon>Balanoidea</taxon>
        <taxon>Balanidae</taxon>
        <taxon>Amphibalaninae</taxon>
        <taxon>Amphibalanus</taxon>
    </lineage>
</organism>
<name>A0A6A4WSG9_AMPAM</name>
<gene>
    <name evidence="8" type="primary">CRHBP_0</name>
    <name evidence="8" type="ORF">FJT64_000268</name>
</gene>
<evidence type="ECO:0000313" key="8">
    <source>
        <dbReference type="EMBL" id="KAF0305071.1"/>
    </source>
</evidence>
<proteinExistence type="predicted"/>
<dbReference type="InterPro" id="IPR056177">
    <property type="entry name" value="CRF-BP_N"/>
</dbReference>
<dbReference type="GO" id="GO:0051460">
    <property type="term" value="P:negative regulation of corticotropin secretion"/>
    <property type="evidence" value="ECO:0007669"/>
    <property type="project" value="TreeGrafter"/>
</dbReference>
<keyword evidence="5" id="KW-0325">Glycoprotein</keyword>
<evidence type="ECO:0000313" key="9">
    <source>
        <dbReference type="Proteomes" id="UP000440578"/>
    </source>
</evidence>
<evidence type="ECO:0000256" key="2">
    <source>
        <dbReference type="ARBA" id="ARBA00022525"/>
    </source>
</evidence>
<dbReference type="Proteomes" id="UP000440578">
    <property type="component" value="Unassembled WGS sequence"/>
</dbReference>